<keyword evidence="12 33" id="KW-0812">Transmembrane</keyword>
<evidence type="ECO:0000256" key="29">
    <source>
        <dbReference type="ARBA" id="ARBA00023296"/>
    </source>
</evidence>
<evidence type="ECO:0000256" key="19">
    <source>
        <dbReference type="ARBA" id="ARBA00022840"/>
    </source>
</evidence>
<evidence type="ECO:0000256" key="21">
    <source>
        <dbReference type="ARBA" id="ARBA00022870"/>
    </source>
</evidence>
<proteinExistence type="predicted"/>
<feature type="transmembrane region" description="Helical" evidence="33">
    <location>
        <begin position="2130"/>
        <end position="2150"/>
    </location>
</feature>
<protein>
    <recommendedName>
        <fullName evidence="5">Genome polyprotein</fullName>
    </recommendedName>
</protein>
<dbReference type="InterPro" id="IPR043502">
    <property type="entry name" value="DNA/RNA_pol_sf"/>
</dbReference>
<keyword evidence="7" id="KW-0167">Capsid protein</keyword>
<reference evidence="36" key="1">
    <citation type="journal article" date="2024" name="Nature">
        <title>Mapping glycoprotein structure reveals Flaviviridae evolutionary history.</title>
        <authorList>
            <person name="Mifsud J.C.O."/>
            <person name="Lytras S."/>
            <person name="Oliver M.R."/>
            <person name="Costa V.A."/>
            <person name="Holmes E.C."/>
            <person name="Grove J."/>
        </authorList>
    </citation>
    <scope>NUCLEOTIDE SEQUENCE</scope>
    <source>
        <strain evidence="36">MYMM</strain>
    </source>
</reference>
<keyword evidence="15" id="KW-0547">Nucleotide-binding</keyword>
<dbReference type="SMART" id="SM00487">
    <property type="entry name" value="DEXDc"/>
    <property type="match status" value="1"/>
</dbReference>
<keyword evidence="13" id="KW-0548">Nucleotidyltransferase</keyword>
<dbReference type="GO" id="GO:0003723">
    <property type="term" value="F:RNA binding"/>
    <property type="evidence" value="ECO:0007669"/>
    <property type="project" value="UniProtKB-KW"/>
</dbReference>
<feature type="domain" description="RdRp catalytic" evidence="34">
    <location>
        <begin position="6071"/>
        <end position="6213"/>
    </location>
</feature>
<evidence type="ECO:0000256" key="3">
    <source>
        <dbReference type="ARBA" id="ARBA00004182"/>
    </source>
</evidence>
<keyword evidence="11" id="KW-0808">Transferase</keyword>
<comment type="catalytic activity">
    <reaction evidence="31">
        <text>ATP + H2O = ADP + phosphate + H(+)</text>
        <dbReference type="Rhea" id="RHEA:13065"/>
        <dbReference type="ChEBI" id="CHEBI:15377"/>
        <dbReference type="ChEBI" id="CHEBI:15378"/>
        <dbReference type="ChEBI" id="CHEBI:30616"/>
        <dbReference type="ChEBI" id="CHEBI:43474"/>
        <dbReference type="ChEBI" id="CHEBI:456216"/>
        <dbReference type="EC" id="3.6.4.13"/>
    </reaction>
</comment>
<evidence type="ECO:0000256" key="17">
    <source>
        <dbReference type="ARBA" id="ARBA00022804"/>
    </source>
</evidence>
<dbReference type="GO" id="GO:0003724">
    <property type="term" value="F:RNA helicase activity"/>
    <property type="evidence" value="ECO:0007669"/>
    <property type="project" value="UniProtKB-EC"/>
</dbReference>
<keyword evidence="6" id="KW-0696">RNA-directed RNA polymerase</keyword>
<dbReference type="Gene3D" id="3.40.50.300">
    <property type="entry name" value="P-loop containing nucleotide triphosphate hydrolases"/>
    <property type="match status" value="2"/>
</dbReference>
<keyword evidence="8" id="KW-1048">Host nucleus</keyword>
<feature type="transmembrane region" description="Helical" evidence="33">
    <location>
        <begin position="2170"/>
        <end position="2187"/>
    </location>
</feature>
<dbReference type="GO" id="GO:0052170">
    <property type="term" value="P:symbiont-mediated suppression of host innate immune response"/>
    <property type="evidence" value="ECO:0007669"/>
    <property type="project" value="UniProtKB-KW"/>
</dbReference>
<keyword evidence="25 33" id="KW-0472">Membrane</keyword>
<evidence type="ECO:0000256" key="26">
    <source>
        <dbReference type="ARBA" id="ARBA00023180"/>
    </source>
</evidence>
<dbReference type="GO" id="GO:0044167">
    <property type="term" value="C:host cell endoplasmic reticulum membrane"/>
    <property type="evidence" value="ECO:0007669"/>
    <property type="project" value="UniProtKB-SubCell"/>
</dbReference>
<dbReference type="GO" id="GO:0019062">
    <property type="term" value="P:virion attachment to host cell"/>
    <property type="evidence" value="ECO:0007669"/>
    <property type="project" value="UniProtKB-KW"/>
</dbReference>
<dbReference type="Gene3D" id="3.40.220.10">
    <property type="entry name" value="Leucine Aminopeptidase, subunit E, domain 1"/>
    <property type="match status" value="1"/>
</dbReference>
<evidence type="ECO:0000256" key="1">
    <source>
        <dbReference type="ARBA" id="ARBA00004147"/>
    </source>
</evidence>
<feature type="transmembrane region" description="Helical" evidence="33">
    <location>
        <begin position="4318"/>
        <end position="4340"/>
    </location>
</feature>
<dbReference type="Pfam" id="PF00270">
    <property type="entry name" value="DEAD"/>
    <property type="match status" value="1"/>
</dbReference>
<evidence type="ECO:0000256" key="27">
    <source>
        <dbReference type="ARBA" id="ARBA00023184"/>
    </source>
</evidence>
<evidence type="ECO:0000256" key="2">
    <source>
        <dbReference type="ARBA" id="ARBA00004153"/>
    </source>
</evidence>
<comment type="subcellular location">
    <subcellularLocation>
        <location evidence="2">Host endoplasmic reticulum membrane</location>
        <topology evidence="2">Multi-pass membrane protein</topology>
    </subcellularLocation>
    <subcellularLocation>
        <location evidence="4">Host endoplasmic reticulum membrane</location>
        <topology evidence="4">Peripheral membrane protein</topology>
    </subcellularLocation>
    <subcellularLocation>
        <location evidence="1">Host nucleus</location>
    </subcellularLocation>
    <subcellularLocation>
        <location evidence="3">Virion membrane</location>
    </subcellularLocation>
</comment>
<evidence type="ECO:0000256" key="18">
    <source>
        <dbReference type="ARBA" id="ARBA00022806"/>
    </source>
</evidence>
<dbReference type="GO" id="GO:0005524">
    <property type="term" value="F:ATP binding"/>
    <property type="evidence" value="ECO:0007669"/>
    <property type="project" value="UniProtKB-KW"/>
</dbReference>
<evidence type="ECO:0000256" key="16">
    <source>
        <dbReference type="ARBA" id="ARBA00022801"/>
    </source>
</evidence>
<dbReference type="InterPro" id="IPR009003">
    <property type="entry name" value="Peptidase_S1_PA"/>
</dbReference>
<dbReference type="GO" id="GO:0042025">
    <property type="term" value="C:host cell nucleus"/>
    <property type="evidence" value="ECO:0007669"/>
    <property type="project" value="UniProtKB-SubCell"/>
</dbReference>
<evidence type="ECO:0000256" key="14">
    <source>
        <dbReference type="ARBA" id="ARBA00022723"/>
    </source>
</evidence>
<evidence type="ECO:0000256" key="12">
    <source>
        <dbReference type="ARBA" id="ARBA00022692"/>
    </source>
</evidence>
<keyword evidence="20" id="KW-0946">Virion</keyword>
<dbReference type="InterPro" id="IPR043472">
    <property type="entry name" value="Macro_dom-like"/>
</dbReference>
<evidence type="ECO:0000256" key="15">
    <source>
        <dbReference type="ARBA" id="ARBA00022741"/>
    </source>
</evidence>
<feature type="transmembrane region" description="Helical" evidence="33">
    <location>
        <begin position="2073"/>
        <end position="2091"/>
    </location>
</feature>
<keyword evidence="24 33" id="KW-1133">Transmembrane helix</keyword>
<dbReference type="InterPro" id="IPR014001">
    <property type="entry name" value="Helicase_ATP-bd"/>
</dbReference>
<evidence type="ECO:0000256" key="11">
    <source>
        <dbReference type="ARBA" id="ARBA00022679"/>
    </source>
</evidence>
<dbReference type="PROSITE" id="PS50507">
    <property type="entry name" value="RDRP_SSRNA_POS"/>
    <property type="match status" value="1"/>
</dbReference>
<dbReference type="GO" id="GO:0003968">
    <property type="term" value="F:RNA-directed RNA polymerase activity"/>
    <property type="evidence" value="ECO:0007669"/>
    <property type="project" value="UniProtKB-KW"/>
</dbReference>
<keyword evidence="9" id="KW-0945">Host-virus interaction</keyword>
<keyword evidence="19" id="KW-0067">ATP-binding</keyword>
<dbReference type="SUPFAM" id="SSF52949">
    <property type="entry name" value="Macro domain-like"/>
    <property type="match status" value="1"/>
</dbReference>
<keyword evidence="16" id="KW-0378">Hydrolase</keyword>
<feature type="transmembrane region" description="Helical" evidence="33">
    <location>
        <begin position="4478"/>
        <end position="4511"/>
    </location>
</feature>
<sequence length="6478" mass="737259">MTDVESVPCQEAEVAPTEVMEGAMTQNPEVTNQVDLALDKEEVGPEIKIDNKKEFPALEIKEHVDLFEIKVPLPALKKAGADTEQPKQAEEPTAAVIESASIADKKMTKKQTEAKKRKALEKINHDMKVEVFESSLKRAIEGQWSKKEVLAKLKKWSVKNSLSVKALQNGDIGVMGKLWCAPNTLQGVISAYRRQKVQYYIYWVDGEMKYTPNKAYYYQEVRKIYKKNTTQKKVVAKPVVIKPAKPNMNVSLMDKVIDTYNKSPCDLDAVLALLMKFNGFMRKEVQGDKIILRFKGYLDWNESELVKTPKRSYVKKVHNFGKFEVVFGDKAHYVVEECERPAAVKTAINKNYPQYFVDEDGLVRGKATKKSCQGYVDFSTIEDWEVVDTDDGVLRYGKAPRFRPAKKQVKKTRKVYTDLSDHYQQQAKMVLKRAKRARDAGYMNTFYKLKDKAMVLLETLKNGFNKEVSLGDFRTQIKTPKIAVASKYNKPRSSEIVPPQKECLEPLGANNTYTTCKLLTMPKTFKVRGKVSSLNWSNEGGINYDSTDEQVVCKDQYRIPNAGKFREDGNQYAAKHGIKPCGITYCDPQRLKPRRSQHICHISKKIEDCPADKCLCTKPWEVCFKKWSGKREIETFTSTYYKIQKKQQLKKQRKNEEQTKLELNPKLKISNMKQGFDRFIKHIDKLREAKFVTKSSYIMPIDGVNAQVVMRIRKKDKVIKQIRYYLACLEDVQTKKLVWLMSKHAWKKVNYKQGTPDYVQHINEDLIALSDIPLNDELLKQIIDNDSLVPNFDLGFIQNTIEPGTSGMLFKAQGVTLNAAPCVINDTAYYMVGYGTEHNGKWQLMYNSLLPEDKNKWTRKFLIPFSSGDDDWEGPFNLRYDEETASVYVEGMYRVMHTISDEFGRQLIDEGYHQYCDVYLKGAFCSLTQELTALTRESRVSLRLSDKRLLHVVHHNGKVYYEDCATVETDIVLPSGTPIINSQGGLVSVITGCVFEKSRFTYNLVNLSGLNGSFEGKLVKKNKTAMYSWGSRQCDTKEMLKELIKQKDEFGTGVVLWKKLDKNAQFSFVIDGRVFGVQHFKIRATEILHSAAGQKKSFEKIQQAVRKQEKKLVESEVRTTKVAAEMQSLSSQMQTLAKIAEDAKTANRQALAIKTNTRPQKQRLKKKKPDQGIVSQVFSAASGSGYKQNSIESTIFGFIFAGLVLLSSFISAVPSAKPTTERIVETQTKTPETKGEHKQVWFETGDCARVHEIPITCNNLGKLMTLQEYKDQVYEYGEKLLSYRYQSDQDRCDFIRRSVVVYMGAFVKTGFNNSETMLQQLRKVTKETEQCQYYLACVSEYLKAARLLYKISGNKEYLEGKDITMLTCRNKLQEIMLDKRNAMVNKKETEIKVNQESTNCEVDPEWQIKSHLSNGAGKSCVEGLIHNFTETSCWHASVGKCVTNADGCALFHCNTRVTDGKAEIGLLDKNQPCCSLGCFSNDDLFRSFIRQPLCTNCFLNYVPFFWHKDCEFLEIPKSKSIWTLTIYKSYTQLKVAEKIYKCNNKYDFNMCCNGNGPAIDFRKEDFKTNHCACSLTTKSTLEKILYKLDISLLQFFCVKNMFTILLSVIMFLIAPKTTITVLMCLLISNMTAVEAACTVDQLVPAAHRTQGGNTTRVNVLVKPGQCINFGEYTLEINKIESVHTYSFVKTIPYSITMKCQYYNYGCPGGISSSVYDLESDCYKKCTGGFTHLVKGEFPSYYGDKCAAYNMVYVRLDACFDIGKPNELVKIYQKVTGLPGIRIQGTMHHDNEQRHVTLDTTYRSMDDNIQIDSIYTSGRSWPANVIEYNNKYFCTNHEIDVSKLCFSGDFFDPYNIDSRCLGVEVIFNKEKYAYEMTWRDADFADTMHNYVSNCPENGLVNSTGLSAVYYERIDLANLDLEAPIIGLGSPENQCATSADWRFEVTPGVEGYHQATVLTVANKGTLCAIVLELEGCYSTDGNVLHLGKNDGKKSIIFWCASNSTGILNYWTRSGKETQKVVVNKNFYYHANYLQNKASQMLEVAQGQGLTSSISSFFTNFDVSNLWQYVSMLLKLSWFKIIVCIIGLWLTYISFINGNILFSVVISFMVYVIVFSGVVAWQSEQQQISYVENIVCFVMVALLLDTLIFQKTLNVNVQLEKVVNWALNKCVYIIYWCKYVSFAIQAVHLVKMINRIVTALIIITFINCLNNLGFVTDLKLLCLFGLVVGYYKISQFNTHTLGSPAINNNVIVIAPGTQEILKRIGFGFNDCNRNVEERLNKMQENNTLGSFVKCNDNNVELASVCGFEGLENGVYVVTYNNSRYTLVVVGVHQTAYITNHQLGLGTGVAKLGSNNEYEFDGVHRVKVEVGNSGCPEIEQGQLKILEGYQKAKDSEVITAVFKDTFDYLGSIQMLPSGDSRYQLNKLSVQARIVITTPCLDNGVFSYREGMFFNYGTMHAKADCENFYATDNFDLRKFMLSPQKVQEITRLKYHPTVFKYKNTGTTGTRYAEHVDIKIENTICYHKFKKIGQLDSDIWPVHLRQEGINYACDIAFKDNSKGQWCFDYTKNYIRLKVDEEYVRYYITGKIFQWEPSHHGEVRLQVSPYFITHENLDAGLVLVDDDDVETKVSCLTRKAYIDGKYLYVISTGGQNNVVLKGSSLEYTTSKTDIAPRANGAVYYTTQFVYDKIFGHYRKIDVLDGAGYVIASFQDTYTDLINPEMHYILNPMIETTRGCKIVQCGASIDFEAQNQIYRFVRESSKCYVWWDGNNIVYKGDLSIVYTFAPVLGDDVSRAIRYVEGKVRYYNQYLVKPIEQWKWSSKSPPELQYNQLITVDLASLAKHNTIMYSGGVNETYWIEDDTRYNMTNYLWPNHVDSDGILVAADLRCSNDYIEDLYEGSRDISTVGVFQCGEMKYYKVAGTVVNKWKLAGNQYLISNSSYIQTTDELYSGCPIFEISWWGGRALVSCITRRGEIDGKYIYLIARMCDTKVILQVNNDAIVEPPLMNYNPRYLQPKEVASIATEDHVLLYLNKNSLALFQNKSDYIGIQWQNRTTKVSINEYCNLSWFEVNDRQSLIVHCVSADVGDINWASSGVVEELDETFHFKRTFRTINKEEKLKVGEVYEFTIDPWTELKMALLVTKETYKSKPSLENLVSALKKVDVKNRNIYIPRIGCGKDKLEWEEVSPLVLKHFEKAKSITVIEIPTLRDSMFKGVRQRLKALENKTKNGTIMFWMIGREDKFPSAETMFGLRELRETLGDLGIDDRLEDVQWLVNKLNAFDTVTLARTNLNSWNKLREEDMYEHSRMVQFFNSNLLPPAYARLYMYRQKTQTFNDRTIEEHEVEAALTVGDFKLPQRVEITTTDKIKLWSGDVHLQVPANMILRRAGPPGKLHTSWCYYNYMRPALCKAVVGLYKLRVQVEFNDESDLEYLIDRNSHECYMDLTINPRLADPNAVICGFLKWLYDCNVFEVTLSIDNDALEWFLKHPLMAFRTYDYVACNMIVILNINYDEELMEYKNHCAFETAWYYLLESPNTDWSKNTLCDYTIDTSQAQNSYELWRAVVEQQQAVGLSCYSQPQPIQHLEQITNDYLYICNVISITKFGSAFIDGGKLISSNHCINNNNVAVYTNEFSAEFVPKISDTKKDIYVGVPIDAKIEVKLSEIFKHAQPDEIVIAWNPGNGWGQYFLVHSKWYDEIRQTNMQTLIPISIDYATGAIRVQQNASFPGMSGSPIINHKGEIVGVYGLTKDVQYNGGVNDSAQIATTTVSDVNVAAFKGAVDHYLDNYEKIRKDNRYAYLVAPTGTGKTTIFTRLMAEKMVNQNKTIVLLQPNVIAVNNTYIRIKDEWSTRKLEDNLMLEKRVGIRNLDSTESWGHGATKLVCMTYGKFMSNCSQSFDIIVMDEIHGRVDDENVLAADVYLEHYCKFFKKGLVKMTADEYMDWSEGYDLLRGVELQTTNFDIAECEIVDITLCRDDPTFVPVLMSGVCANGKVWGVRKKELKSGITIVFLAGIEECKKAASEFKSTNFGSNVDSIAVYAGCGLALNKIKPGTWCFCTNAVQQSVTIPDAANVIDFGKAYQTTVTLSIQEARPKLYYEKTLTLLPISKSDALQRKGRTGRTTQGAYFKLPHMDYADAIKGANKVCPGALLRICNVASFLQLAIRDYSCKQLANNLEMYEWLEPEKFGKSEVNKTFREAADVTRAKENNYKEKLKNCVNVTGDLVYNYLRWTVDYEEISKASDPTFLRTSSSEQNIDWYKQMEKFWFLETEDKFTDYYNNLSSLQKLKSFEEQTLMGKLEKEYEQIGRVALGKVGIDDYKENSAHQLAGSVFGSVAIFICMGAAVNYGLDKYGSRMAVKMRRIPKSQITSDAKFWANKFQKENDPKNCKKFGKEKAHYRQIFENIWYKIKKKIKGAFSSIPEAFRLNTNVNAVVAWFESTKAAAWTQINALLAGTVGLSQAGLAQLAGSGLVGVLYTKMEKFLSKPIAMIIVGILSGIAYSFMSIGGFVLTVATGLLTYFLKELLTESKLEKFVNQNDGSTCIRMVMSTALGAAAAYGIQVLQTQKQAQQSAINFANMVTPVAPMINGGQYGHICIVLHHIYATYSMESNLWDVFTLSCSALVHMYRFNFLGVLTMGGLLMALVGMKLGYQAWLTSELKNNKNPHYDEKVLAALKNYDKVVLGILSTGALLSDPSSAVTVLLAALYNWHVLNMGASAAATDAFLKYSGVNFFMFITVKTVQFLSKPSDMTQQSVSDLFQFIGLGISTVATISFLPEERLNGIKSSVTSILGKMWNFVVQCYNWFKEKICWLLQKLGINIGKGVVQAMKETRVGRFLTAGDNDVTADNEPIGHIVELNAKVGHAMIKMWLESKKLSAIETLFWFSLSPGSCETFGSVSKLKLLGEIVAKHDKKWTAGCTWATNVAYESFCVPYNVIANQVQSRLGVGSLKGGAFVVKQNCYGKDVTIKISNAYDREKQIFCLGGMLDLVVIVRKVGDSTVFTVLGFQVDKAMMELVTEIMTKYSCCFKSSEIVWLEDLDDYTACLVNVKKERTDASIVQWLIGRFLKERLNDAVSLKFDSQMGDIWNTMNAHRPEVVCADYFNYYAVKFGKHYYSGTPIASLDGLEEYYLKDYCIPFGLATDWYQITKESFQLLSWDKTVNAENSIKVISHKTRSITKLIELGGGFSIVKSKLLIKSFVMNVCMILSINENYYVSPYGMGCLCRLYYDFTNKKVFYSVCCQEHILEILSIEHDDAELTNAYDAHYLSNEDKVIYLSALNEMIAEGNKKSKIESVVETVSQGAGAVGSWFSSFKESLMPAQQDRENSSNFFLDLFGIFDDAKYRQNPRDRPTIQNIVKNVQEIYFDDTLPSGPEQEDLFEEEEEQIAEYSNTDFPNFLYGFSKVTIGLGKGWKFHQHVSNTPPDPNEVIRHYHNLNNRGEKMSKVEWDEIKAKQRVVLPHRVRDIGEDKKAIVASRAFVKAQQLYEADPSFFDNCIKWGDPGCGYGGFPQYFGNIYYSGQPRYYYASSLNVPRHRIPNYMNMAVEGSQMMLIDLYQPDATHRNNLANPKFREYFVKCLKETWPEDDDYRLDLVIYDIGEFADNSKKQLEWWNHKGSENVDSLIDGMENFLVDTLKPGGKLLMKFTGYFQGGDSVLYKVLRHFKHFKAIKVGTQGYFSTEFYIFAAGFRPIAVENLLNVRNFYGWIGMHIKIGLSKAENIMLQPENYGVINRQDWLVPRNSEIVHATIAAGTYPPGFKIHLKLPEWEINSSWSPNWEERLDKVFKFIKETSARKMRFSRINKMKADNLTVIGHYSVKDKFGNLKMTANSLIADYDNHVFGIDTCTSTYGHAQATKRFKEESFKKRLDVNPGKLNMIALKQLASVLPHMITEYGQQLLGSCKFLGKQEVEVLLNKKGASYVFSSYQNLRDFMEKHSNWFEIVMDYGVKPLMRGQGTHCFFSIMHKNEPKARKDVENGRLKYKKGVDRKTLEEGAYLPHRYIQFADEISRIAHYIILGDLITKACNNKIYKGTINGIPPFNQGNVLRAAWDLVSDEEFKVAEYGDNPHLDLFIEKCKDSFDRGKPTGISLDFSGWDGTVTAEERFLEAEFIKKFYPPELHHVIHRCLEEMSFAICVNHDGSMWLRSGQRGSGELVTSFGNTLLVACNIFRSVGNILNIQPKDLLETQAKVYYKVAGKVKTLELTRIPQFSDGDDTVIITKREYANTLMQHLSQSVAECNKLLRSGRESGAKKVQNFSELNFCSHTYEPIFFGNVGEVGASQMSLSEKQLIGLAKASNNKIRYMPCKPVADILSRLRLTLKTNTIKYDPTDLGPEGCVAVTRGKIVSYLLLYGHFRLVRMACLSLLMVVGDGPHSMTKFIARYPGQINIKTDTTMGAVKSVHSIDTLDNFGYRQYQPERNELMDLRYNAQLGGYEIPKTFSGLLHSSVKWVIRRGYTDLTPLKWDRKFTKQFSRHAREIEDTDHVALIKALVL</sequence>
<dbReference type="InterPro" id="IPR007094">
    <property type="entry name" value="RNA-dir_pol_PSvirus"/>
</dbReference>
<keyword evidence="23" id="KW-0693">Viral RNA replication</keyword>
<feature type="transmembrane region" description="Helical" evidence="33">
    <location>
        <begin position="2194"/>
        <end position="2212"/>
    </location>
</feature>
<feature type="domain" description="Helicase ATP-binding" evidence="35">
    <location>
        <begin position="3782"/>
        <end position="3930"/>
    </location>
</feature>
<evidence type="ECO:0000256" key="20">
    <source>
        <dbReference type="ARBA" id="ARBA00022844"/>
    </source>
</evidence>
<evidence type="ECO:0000256" key="33">
    <source>
        <dbReference type="SAM" id="Phobius"/>
    </source>
</evidence>
<dbReference type="GO" id="GO:0019028">
    <property type="term" value="C:viral capsid"/>
    <property type="evidence" value="ECO:0007669"/>
    <property type="project" value="UniProtKB-KW"/>
</dbReference>
<dbReference type="GO" id="GO:0046718">
    <property type="term" value="P:symbiont entry into host cell"/>
    <property type="evidence" value="ECO:0007669"/>
    <property type="project" value="UniProtKB-KW"/>
</dbReference>
<evidence type="ECO:0000256" key="28">
    <source>
        <dbReference type="ARBA" id="ARBA00023280"/>
    </source>
</evidence>
<comment type="catalytic activity">
    <reaction evidence="30">
        <text>a ribonucleoside 5'-triphosphate + H2O = a ribonucleoside 5'-diphosphate + phosphate + H(+)</text>
        <dbReference type="Rhea" id="RHEA:23680"/>
        <dbReference type="ChEBI" id="CHEBI:15377"/>
        <dbReference type="ChEBI" id="CHEBI:15378"/>
        <dbReference type="ChEBI" id="CHEBI:43474"/>
        <dbReference type="ChEBI" id="CHEBI:57930"/>
        <dbReference type="ChEBI" id="CHEBI:61557"/>
        <dbReference type="EC" id="3.6.1.15"/>
    </reaction>
</comment>
<keyword evidence="26" id="KW-0325">Glycoprotein</keyword>
<evidence type="ECO:0000256" key="7">
    <source>
        <dbReference type="ARBA" id="ARBA00022561"/>
    </source>
</evidence>
<evidence type="ECO:0000256" key="32">
    <source>
        <dbReference type="SAM" id="MobiDB-lite"/>
    </source>
</evidence>
<evidence type="ECO:0000256" key="31">
    <source>
        <dbReference type="ARBA" id="ARBA00047984"/>
    </source>
</evidence>
<keyword evidence="14" id="KW-0479">Metal-binding</keyword>
<feature type="transmembrane region" description="Helical" evidence="33">
    <location>
        <begin position="4621"/>
        <end position="4641"/>
    </location>
</feature>
<dbReference type="Gene3D" id="2.40.10.120">
    <property type="match status" value="1"/>
</dbReference>
<dbReference type="PANTHER" id="PTHR18934:SF99">
    <property type="entry name" value="ATP-DEPENDENT RNA HELICASE DHX37-RELATED"/>
    <property type="match status" value="1"/>
</dbReference>
<keyword evidence="18" id="KW-0347">Helicase</keyword>
<keyword evidence="22" id="KW-0694">RNA-binding</keyword>
<feature type="transmembrane region" description="Helical" evidence="33">
    <location>
        <begin position="2097"/>
        <end position="2118"/>
    </location>
</feature>
<dbReference type="SUPFAM" id="SSF50494">
    <property type="entry name" value="Trypsin-like serine proteases"/>
    <property type="match status" value="1"/>
</dbReference>
<dbReference type="InterPro" id="IPR027417">
    <property type="entry name" value="P-loop_NTPase"/>
</dbReference>
<dbReference type="SUPFAM" id="SSF52540">
    <property type="entry name" value="P-loop containing nucleoside triphosphate hydrolases"/>
    <property type="match status" value="1"/>
</dbReference>
<evidence type="ECO:0000313" key="36">
    <source>
        <dbReference type="EMBL" id="DBA56811.1"/>
    </source>
</evidence>
<dbReference type="GO" id="GO:0039694">
    <property type="term" value="P:viral RNA genome replication"/>
    <property type="evidence" value="ECO:0007669"/>
    <property type="project" value="InterPro"/>
</dbReference>
<dbReference type="PANTHER" id="PTHR18934">
    <property type="entry name" value="ATP-DEPENDENT RNA HELICASE"/>
    <property type="match status" value="1"/>
</dbReference>
<dbReference type="EMBL" id="BK067811">
    <property type="protein sequence ID" value="DBA56811.1"/>
    <property type="molecule type" value="Genomic_RNA"/>
</dbReference>
<keyword evidence="21" id="KW-1043">Host membrane</keyword>
<evidence type="ECO:0000256" key="6">
    <source>
        <dbReference type="ARBA" id="ARBA00022484"/>
    </source>
</evidence>
<dbReference type="SUPFAM" id="SSF56672">
    <property type="entry name" value="DNA/RNA polymerases"/>
    <property type="match status" value="1"/>
</dbReference>
<evidence type="ECO:0000256" key="25">
    <source>
        <dbReference type="ARBA" id="ARBA00023136"/>
    </source>
</evidence>
<evidence type="ECO:0000256" key="10">
    <source>
        <dbReference type="ARBA" id="ARBA00022632"/>
    </source>
</evidence>
<evidence type="ECO:0000256" key="24">
    <source>
        <dbReference type="ARBA" id="ARBA00022989"/>
    </source>
</evidence>
<evidence type="ECO:0000256" key="8">
    <source>
        <dbReference type="ARBA" id="ARBA00022562"/>
    </source>
</evidence>
<keyword evidence="27" id="KW-1038">Host endoplasmic reticulum</keyword>
<dbReference type="GO" id="GO:0055036">
    <property type="term" value="C:virion membrane"/>
    <property type="evidence" value="ECO:0007669"/>
    <property type="project" value="UniProtKB-SubCell"/>
</dbReference>
<evidence type="ECO:0000256" key="9">
    <source>
        <dbReference type="ARBA" id="ARBA00022581"/>
    </source>
</evidence>
<evidence type="ECO:0000256" key="23">
    <source>
        <dbReference type="ARBA" id="ARBA00022953"/>
    </source>
</evidence>
<evidence type="ECO:0000259" key="34">
    <source>
        <dbReference type="PROSITE" id="PS50507"/>
    </source>
</evidence>
<evidence type="ECO:0000256" key="13">
    <source>
        <dbReference type="ARBA" id="ARBA00022695"/>
    </source>
</evidence>
<dbReference type="GO" id="GO:0046872">
    <property type="term" value="F:metal ion binding"/>
    <property type="evidence" value="ECO:0007669"/>
    <property type="project" value="UniProtKB-KW"/>
</dbReference>
<dbReference type="PROSITE" id="PS51192">
    <property type="entry name" value="HELICASE_ATP_BIND_1"/>
    <property type="match status" value="1"/>
</dbReference>
<dbReference type="InterPro" id="IPR029063">
    <property type="entry name" value="SAM-dependent_MTases_sf"/>
</dbReference>
<dbReference type="InterPro" id="IPR011545">
    <property type="entry name" value="DEAD/DEAH_box_helicase_dom"/>
</dbReference>
<feature type="region of interest" description="Disordered" evidence="32">
    <location>
        <begin position="1"/>
        <end position="32"/>
    </location>
</feature>
<keyword evidence="29" id="KW-1160">Virus entry into host cell</keyword>
<dbReference type="Gene3D" id="3.40.50.150">
    <property type="entry name" value="Vaccinia Virus protein VP39"/>
    <property type="match status" value="1"/>
</dbReference>
<evidence type="ECO:0000256" key="30">
    <source>
        <dbReference type="ARBA" id="ARBA00047631"/>
    </source>
</evidence>
<keyword evidence="17" id="KW-1161">Viral attachment to host cell</keyword>
<evidence type="ECO:0000256" key="5">
    <source>
        <dbReference type="ARBA" id="ARBA00020107"/>
    </source>
</evidence>
<evidence type="ECO:0000256" key="22">
    <source>
        <dbReference type="ARBA" id="ARBA00022884"/>
    </source>
</evidence>
<name>A0AAT9JNV8_9FLAV</name>
<evidence type="ECO:0000256" key="4">
    <source>
        <dbReference type="ARBA" id="ARBA00004291"/>
    </source>
</evidence>
<keyword evidence="10" id="KW-1090">Inhibition of host innate immune response by virus</keyword>
<dbReference type="GO" id="GO:0017111">
    <property type="term" value="F:ribonucleoside triphosphate phosphatase activity"/>
    <property type="evidence" value="ECO:0007669"/>
    <property type="project" value="UniProtKB-EC"/>
</dbReference>
<keyword evidence="28" id="KW-0899">Viral immunoevasion</keyword>
<evidence type="ECO:0000259" key="35">
    <source>
        <dbReference type="PROSITE" id="PS51192"/>
    </source>
</evidence>
<accession>A0AAT9JNV8</accession>
<organism evidence="36">
    <name type="scientific">Locusta migratoria associated flavi-like virus</name>
    <dbReference type="NCBI Taxonomy" id="3142496"/>
    <lineage>
        <taxon>Viruses</taxon>
        <taxon>Riboviria</taxon>
        <taxon>Orthornavirae</taxon>
        <taxon>Kitrinoviricota</taxon>
        <taxon>Flasuviricetes</taxon>
        <taxon>Amarillovirales</taxon>
        <taxon>Flaviviridae</taxon>
    </lineage>
</organism>